<protein>
    <submittedName>
        <fullName evidence="6">Putative ABC transporter substrate-binding protein</fullName>
    </submittedName>
</protein>
<keyword evidence="7" id="KW-1185">Reference proteome</keyword>
<evidence type="ECO:0000313" key="7">
    <source>
        <dbReference type="Proteomes" id="UP000007882"/>
    </source>
</evidence>
<organism evidence="6 7">
    <name type="scientific">Actinoplanes missouriensis (strain ATCC 14538 / DSM 43046 / CBS 188.64 / JCM 3121 / NBRC 102363 / NCIMB 12654 / NRRL B-3342 / UNCC 431)</name>
    <dbReference type="NCBI Taxonomy" id="512565"/>
    <lineage>
        <taxon>Bacteria</taxon>
        <taxon>Bacillati</taxon>
        <taxon>Actinomycetota</taxon>
        <taxon>Actinomycetes</taxon>
        <taxon>Micromonosporales</taxon>
        <taxon>Micromonosporaceae</taxon>
        <taxon>Actinoplanes</taxon>
    </lineage>
</organism>
<feature type="compositionally biased region" description="Polar residues" evidence="4">
    <location>
        <begin position="270"/>
        <end position="280"/>
    </location>
</feature>
<dbReference type="InterPro" id="IPR028082">
    <property type="entry name" value="Peripla_BP_I"/>
</dbReference>
<keyword evidence="3" id="KW-0804">Transcription</keyword>
<evidence type="ECO:0000256" key="1">
    <source>
        <dbReference type="ARBA" id="ARBA00023015"/>
    </source>
</evidence>
<evidence type="ECO:0000259" key="5">
    <source>
        <dbReference type="Pfam" id="PF13377"/>
    </source>
</evidence>
<dbReference type="GO" id="GO:0000976">
    <property type="term" value="F:transcription cis-regulatory region binding"/>
    <property type="evidence" value="ECO:0007669"/>
    <property type="project" value="TreeGrafter"/>
</dbReference>
<reference evidence="6 7" key="1">
    <citation type="submission" date="2012-02" db="EMBL/GenBank/DDBJ databases">
        <title>Complete genome sequence of Actinoplanes missouriensis 431 (= NBRC 102363).</title>
        <authorList>
            <person name="Ohnishi Y."/>
            <person name="Ishikawa J."/>
            <person name="Sekine M."/>
            <person name="Hosoyama A."/>
            <person name="Harada T."/>
            <person name="Narita H."/>
            <person name="Hata T."/>
            <person name="Konno Y."/>
            <person name="Tutikane K."/>
            <person name="Fujita N."/>
            <person name="Horinouchi S."/>
            <person name="Hayakawa M."/>
        </authorList>
    </citation>
    <scope>NUCLEOTIDE SEQUENCE [LARGE SCALE GENOMIC DNA]</scope>
    <source>
        <strain evidence="7">ATCC 14538 / DSM 43046 / CBS 188.64 / JCM 3121 / NBRC 102363 / NCIMB 12654 / NRRL B-3342 / UNCC 431</strain>
    </source>
</reference>
<dbReference type="PANTHER" id="PTHR30146:SF155">
    <property type="entry name" value="ALANINE RACEMASE"/>
    <property type="match status" value="1"/>
</dbReference>
<dbReference type="PANTHER" id="PTHR30146">
    <property type="entry name" value="LACI-RELATED TRANSCRIPTIONAL REPRESSOR"/>
    <property type="match status" value="1"/>
</dbReference>
<feature type="domain" description="Transcriptional regulator LacI/GalR-like sensor" evidence="5">
    <location>
        <begin position="114"/>
        <end position="269"/>
    </location>
</feature>
<keyword evidence="2" id="KW-0238">DNA-binding</keyword>
<dbReference type="AlphaFoldDB" id="I0H8D0"/>
<dbReference type="EMBL" id="AP012319">
    <property type="protein sequence ID" value="BAL89267.1"/>
    <property type="molecule type" value="Genomic_DNA"/>
</dbReference>
<dbReference type="Gene3D" id="3.40.50.2300">
    <property type="match status" value="2"/>
</dbReference>
<dbReference type="KEGG" id="ams:AMIS_40470"/>
<proteinExistence type="predicted"/>
<dbReference type="HOGENOM" id="CLU_037628_6_1_11"/>
<dbReference type="Pfam" id="PF13377">
    <property type="entry name" value="Peripla_BP_3"/>
    <property type="match status" value="1"/>
</dbReference>
<dbReference type="SUPFAM" id="SSF53822">
    <property type="entry name" value="Periplasmic binding protein-like I"/>
    <property type="match status" value="1"/>
</dbReference>
<gene>
    <name evidence="6" type="ordered locus">AMIS_40470</name>
</gene>
<evidence type="ECO:0000256" key="2">
    <source>
        <dbReference type="ARBA" id="ARBA00023125"/>
    </source>
</evidence>
<dbReference type="OrthoDB" id="1938857at2"/>
<keyword evidence="1" id="KW-0805">Transcription regulation</keyword>
<dbReference type="eggNOG" id="COG1609">
    <property type="taxonomic scope" value="Bacteria"/>
</dbReference>
<dbReference type="GO" id="GO:0003700">
    <property type="term" value="F:DNA-binding transcription factor activity"/>
    <property type="evidence" value="ECO:0007669"/>
    <property type="project" value="TreeGrafter"/>
</dbReference>
<dbReference type="InterPro" id="IPR046335">
    <property type="entry name" value="LacI/GalR-like_sensor"/>
</dbReference>
<feature type="region of interest" description="Disordered" evidence="4">
    <location>
        <begin position="253"/>
        <end position="280"/>
    </location>
</feature>
<evidence type="ECO:0000256" key="4">
    <source>
        <dbReference type="SAM" id="MobiDB-lite"/>
    </source>
</evidence>
<dbReference type="RefSeq" id="WP_014444161.1">
    <property type="nucleotide sequence ID" value="NC_017093.1"/>
</dbReference>
<accession>I0H8D0</accession>
<dbReference type="Proteomes" id="UP000007882">
    <property type="component" value="Chromosome"/>
</dbReference>
<dbReference type="PATRIC" id="fig|512565.3.peg.4033"/>
<sequence length="280" mass="28505">MGGLVGLLLTGGAAQVGVEPFFLELIDGMEEVLAPQGVTVLLLVAPDLEAELDTYRRWSADHTVAAVIVVNLVHDDVRPRRLATLGLPAVLAGRGDPGFPRVLTEDAAAMTAAAQALIALGHRTIGRVTGPPALVHTAERSAALAAAEHHHPGVRVIETEGDYGAESGVRGIHTLLAADPPPTAVIFDNDVMAVAAAQELSRAGITGVSLLAGDDSPLCELASPPLSALSTNAHAHGRILGRAVAELLAGAAPRDHAGPASGLRHRATTAPPQSLGSPGS</sequence>
<evidence type="ECO:0000313" key="6">
    <source>
        <dbReference type="EMBL" id="BAL89267.1"/>
    </source>
</evidence>
<dbReference type="STRING" id="512565.AMIS_40470"/>
<name>I0H8D0_ACTM4</name>
<evidence type="ECO:0000256" key="3">
    <source>
        <dbReference type="ARBA" id="ARBA00023163"/>
    </source>
</evidence>